<evidence type="ECO:0000313" key="14">
    <source>
        <dbReference type="Proteomes" id="UP000648239"/>
    </source>
</evidence>
<evidence type="ECO:0000256" key="3">
    <source>
        <dbReference type="ARBA" id="ARBA00006047"/>
    </source>
</evidence>
<dbReference type="GO" id="GO:0005975">
    <property type="term" value="P:carbohydrate metabolic process"/>
    <property type="evidence" value="ECO:0007669"/>
    <property type="project" value="InterPro"/>
</dbReference>
<dbReference type="PIRSF" id="PIRSF000460">
    <property type="entry name" value="Pprylas_GlgP"/>
    <property type="match status" value="1"/>
</dbReference>
<comment type="cofactor">
    <cofactor evidence="2">
        <name>pyridoxal 5'-phosphate</name>
        <dbReference type="ChEBI" id="CHEBI:597326"/>
    </cofactor>
</comment>
<evidence type="ECO:0000256" key="8">
    <source>
        <dbReference type="ARBA" id="ARBA00022898"/>
    </source>
</evidence>
<dbReference type="InterPro" id="IPR024517">
    <property type="entry name" value="Glycogen_phosphorylase_DUF3417"/>
</dbReference>
<sequence>MKEFDIPTLEPSELEIPEELNGLRELVYNLWWCWSPEAHLLFHRIDGPRWQHYRNPVELLLGLEPHRWEQLQNDPVFMGGLHDVVGQLRRYMQGDPSPWFRQSFPDYGQGPFAYFSTEFGWHESLGIYSGGLGILSGDHCKSASDLGLPFIGIGLMYRRGYFRQTIDLDGLQQHFYPDYDNSRLPLELVAGKDGRELRISVDFPGREVQARAWRAQVGRAPVLLLDTDLPENRPEDRPITSILYVRGREMRLCQEIILGVGGARTLEALGIQPAVWHMNEGHSAFLGLERTRLQAAADGTGFHDAMEAARQNAVFTTHTPVPAGNESFQNNLIRKYFTGFAEKCGIEMDTVLATGRIHDDKPDEGFNLTALAIRTAGSVNGVSALHGDVADGIWRHMGRDLADDDRLVGSVTNGVHTPTWIGPEIRALLQEHLGTDFLMNLMGSDFSDRVLAIPDEAIWSAHQEQKKRLIELTRDRLMEQFARHGKGPDELAELENHLSPDHLTIGFARRFATYKRAALVFRDVERLKAIVASDDRPVQILFAGKAHPADRPGQDLIREIFVKTLSPDWRGRIHFIENYNMRIARFLVQGVDVWLNTPRRPQEASGTSGMKVALNGGLNCSILDGWWCEGFDEAHGWAIGNNHHTDDHDEQDKQDADALYHVLEDMLVPAYYQEGGGPPAGWIARMKRAIADLAPRFSTARMVREYTERYYLPASRK</sequence>
<name>A0A8J6Y7D8_9BACT</name>
<evidence type="ECO:0000256" key="1">
    <source>
        <dbReference type="ARBA" id="ARBA00001275"/>
    </source>
</evidence>
<dbReference type="Gene3D" id="3.40.50.2000">
    <property type="entry name" value="Glycogen Phosphorylase B"/>
    <property type="match status" value="3"/>
</dbReference>
<evidence type="ECO:0000256" key="9">
    <source>
        <dbReference type="ARBA" id="ARBA00023277"/>
    </source>
</evidence>
<evidence type="ECO:0000259" key="12">
    <source>
        <dbReference type="Pfam" id="PF11897"/>
    </source>
</evidence>
<feature type="modified residue" description="N6-(pyridoxal phosphate)lysine" evidence="11">
    <location>
        <position position="611"/>
    </location>
</feature>
<evidence type="ECO:0000256" key="2">
    <source>
        <dbReference type="ARBA" id="ARBA00001933"/>
    </source>
</evidence>
<dbReference type="PANTHER" id="PTHR42655:SF1">
    <property type="entry name" value="GLYCOGEN PHOSPHORYLASE"/>
    <property type="match status" value="1"/>
</dbReference>
<keyword evidence="5" id="KW-0021">Allosteric enzyme</keyword>
<accession>A0A8J6Y7D8</accession>
<evidence type="ECO:0000256" key="11">
    <source>
        <dbReference type="PIRSR" id="PIRSR000460-1"/>
    </source>
</evidence>
<protein>
    <recommendedName>
        <fullName evidence="4">glycogen phosphorylase</fullName>
        <ecNumber evidence="4">2.4.1.1</ecNumber>
    </recommendedName>
</protein>
<dbReference type="GO" id="GO:0030170">
    <property type="term" value="F:pyridoxal phosphate binding"/>
    <property type="evidence" value="ECO:0007669"/>
    <property type="project" value="InterPro"/>
</dbReference>
<gene>
    <name evidence="13" type="primary">glgP</name>
    <name evidence="13" type="ORF">IFK94_04315</name>
</gene>
<comment type="function">
    <text evidence="10">Phosphorylase is an important allosteric enzyme in carbohydrate metabolism. Enzymes from different sources differ in their regulatory mechanisms and in their natural substrates. However, all known phosphorylases share catalytic and structural properties.</text>
</comment>
<evidence type="ECO:0000256" key="6">
    <source>
        <dbReference type="ARBA" id="ARBA00022676"/>
    </source>
</evidence>
<dbReference type="EC" id="2.4.1.1" evidence="4"/>
<dbReference type="Pfam" id="PF00343">
    <property type="entry name" value="Phosphorylase"/>
    <property type="match status" value="1"/>
</dbReference>
<comment type="caution">
    <text evidence="13">The sequence shown here is derived from an EMBL/GenBank/DDBJ whole genome shotgun (WGS) entry which is preliminary data.</text>
</comment>
<proteinExistence type="inferred from homology"/>
<dbReference type="Pfam" id="PF11897">
    <property type="entry name" value="DUF3417"/>
    <property type="match status" value="1"/>
</dbReference>
<evidence type="ECO:0000313" key="13">
    <source>
        <dbReference type="EMBL" id="MBD3867331.1"/>
    </source>
</evidence>
<comment type="catalytic activity">
    <reaction evidence="1">
        <text>[(1-&gt;4)-alpha-D-glucosyl](n) + phosphate = [(1-&gt;4)-alpha-D-glucosyl](n-1) + alpha-D-glucose 1-phosphate</text>
        <dbReference type="Rhea" id="RHEA:41732"/>
        <dbReference type="Rhea" id="RHEA-COMP:9584"/>
        <dbReference type="Rhea" id="RHEA-COMP:9586"/>
        <dbReference type="ChEBI" id="CHEBI:15444"/>
        <dbReference type="ChEBI" id="CHEBI:43474"/>
        <dbReference type="ChEBI" id="CHEBI:58601"/>
        <dbReference type="EC" id="2.4.1.1"/>
    </reaction>
</comment>
<dbReference type="PROSITE" id="PS00102">
    <property type="entry name" value="PHOSPHORYLASE"/>
    <property type="match status" value="1"/>
</dbReference>
<evidence type="ECO:0000256" key="4">
    <source>
        <dbReference type="ARBA" id="ARBA00012591"/>
    </source>
</evidence>
<dbReference type="InterPro" id="IPR011834">
    <property type="entry name" value="Agluc_phsphrylas"/>
</dbReference>
<dbReference type="EMBL" id="JACXWD010000008">
    <property type="protein sequence ID" value="MBD3867331.1"/>
    <property type="molecule type" value="Genomic_DNA"/>
</dbReference>
<dbReference type="Proteomes" id="UP000648239">
    <property type="component" value="Unassembled WGS sequence"/>
</dbReference>
<evidence type="ECO:0000256" key="7">
    <source>
        <dbReference type="ARBA" id="ARBA00022679"/>
    </source>
</evidence>
<keyword evidence="6" id="KW-0328">Glycosyltransferase</keyword>
<reference evidence="13 14" key="1">
    <citation type="submission" date="2020-08" db="EMBL/GenBank/DDBJ databases">
        <title>Acidobacteriota in marine sediments use diverse sulfur dissimilation pathways.</title>
        <authorList>
            <person name="Wasmund K."/>
        </authorList>
    </citation>
    <scope>NUCLEOTIDE SEQUENCE [LARGE SCALE GENOMIC DNA]</scope>
    <source>
        <strain evidence="13">MAG AM4</strain>
    </source>
</reference>
<comment type="similarity">
    <text evidence="3">Belongs to the glycogen phosphorylase family.</text>
</comment>
<dbReference type="InterPro" id="IPR052182">
    <property type="entry name" value="Glycogen/Maltodextrin_Phosph"/>
</dbReference>
<dbReference type="InterPro" id="IPR035090">
    <property type="entry name" value="Pyridoxal_P_attach_site"/>
</dbReference>
<dbReference type="AlphaFoldDB" id="A0A8J6Y7D8"/>
<keyword evidence="8 11" id="KW-0663">Pyridoxal phosphate</keyword>
<evidence type="ECO:0000256" key="5">
    <source>
        <dbReference type="ARBA" id="ARBA00022533"/>
    </source>
</evidence>
<dbReference type="NCBIfam" id="TIGR02094">
    <property type="entry name" value="more_P_ylases"/>
    <property type="match status" value="1"/>
</dbReference>
<evidence type="ECO:0000256" key="10">
    <source>
        <dbReference type="ARBA" id="ARBA00025174"/>
    </source>
</evidence>
<dbReference type="PANTHER" id="PTHR42655">
    <property type="entry name" value="GLYCOGEN PHOSPHORYLASE"/>
    <property type="match status" value="1"/>
</dbReference>
<dbReference type="InterPro" id="IPR000811">
    <property type="entry name" value="Glyco_trans_35"/>
</dbReference>
<keyword evidence="7" id="KW-0808">Transferase</keyword>
<dbReference type="SUPFAM" id="SSF53756">
    <property type="entry name" value="UDP-Glycosyltransferase/glycogen phosphorylase"/>
    <property type="match status" value="1"/>
</dbReference>
<feature type="domain" description="DUF3417" evidence="12">
    <location>
        <begin position="16"/>
        <end position="125"/>
    </location>
</feature>
<dbReference type="GO" id="GO:0008184">
    <property type="term" value="F:glycogen phosphorylase activity"/>
    <property type="evidence" value="ECO:0007669"/>
    <property type="project" value="InterPro"/>
</dbReference>
<organism evidence="13 14">
    <name type="scientific">Candidatus Polarisedimenticola svalbardensis</name>
    <dbReference type="NCBI Taxonomy" id="2886004"/>
    <lineage>
        <taxon>Bacteria</taxon>
        <taxon>Pseudomonadati</taxon>
        <taxon>Acidobacteriota</taxon>
        <taxon>Candidatus Polarisedimenticolia</taxon>
        <taxon>Candidatus Polarisedimenticolales</taxon>
        <taxon>Candidatus Polarisedimenticolaceae</taxon>
        <taxon>Candidatus Polarisedimenticola</taxon>
    </lineage>
</organism>
<keyword evidence="9" id="KW-0119">Carbohydrate metabolism</keyword>